<dbReference type="Pfam" id="PF09986">
    <property type="entry name" value="DUF2225"/>
    <property type="match status" value="1"/>
</dbReference>
<dbReference type="RefSeq" id="WP_039258517.1">
    <property type="nucleotide sequence ID" value="NZ_JDRY01000044.1"/>
</dbReference>
<organism evidence="2 3">
    <name type="scientific">Clostridium botulinum C/D str. DC5</name>
    <dbReference type="NCBI Taxonomy" id="1443128"/>
    <lineage>
        <taxon>Bacteria</taxon>
        <taxon>Bacillati</taxon>
        <taxon>Bacillota</taxon>
        <taxon>Clostridia</taxon>
        <taxon>Eubacteriales</taxon>
        <taxon>Clostridiaceae</taxon>
        <taxon>Clostridium</taxon>
    </lineage>
</organism>
<gene>
    <name evidence="2" type="ORF">Z955_09950</name>
</gene>
<dbReference type="Proteomes" id="UP000030014">
    <property type="component" value="Unassembled WGS sequence"/>
</dbReference>
<evidence type="ECO:0008006" key="4">
    <source>
        <dbReference type="Google" id="ProtNLM"/>
    </source>
</evidence>
<comment type="caution">
    <text evidence="2">The sequence shown here is derived from an EMBL/GenBank/DDBJ whole genome shotgun (WGS) entry which is preliminary data.</text>
</comment>
<dbReference type="InterPro" id="IPR018708">
    <property type="entry name" value="DUF2225"/>
</dbReference>
<feature type="region of interest" description="Disordered" evidence="1">
    <location>
        <begin position="252"/>
        <end position="287"/>
    </location>
</feature>
<evidence type="ECO:0000256" key="1">
    <source>
        <dbReference type="SAM" id="MobiDB-lite"/>
    </source>
</evidence>
<evidence type="ECO:0000313" key="2">
    <source>
        <dbReference type="EMBL" id="KGM98847.1"/>
    </source>
</evidence>
<dbReference type="EMBL" id="JDRY01000044">
    <property type="protein sequence ID" value="KGM98847.1"/>
    <property type="molecule type" value="Genomic_DNA"/>
</dbReference>
<proteinExistence type="predicted"/>
<dbReference type="AlphaFoldDB" id="A0A0A0ID40"/>
<reference evidence="2 3" key="1">
    <citation type="submission" date="2014-01" db="EMBL/GenBank/DDBJ databases">
        <title>Plasmidome dynamics in the species complex Clostridium novyi sensu lato converts strains of independent lineages into distinctly different pathogens.</title>
        <authorList>
            <person name="Skarin H."/>
            <person name="Segerman B."/>
        </authorList>
    </citation>
    <scope>NUCLEOTIDE SEQUENCE [LARGE SCALE GENOMIC DNA]</scope>
    <source>
        <strain evidence="2 3">DC5</strain>
    </source>
</reference>
<name>A0A0A0ID40_CLOBO</name>
<protein>
    <recommendedName>
        <fullName evidence="4">DUF2225 domain-containing protein</fullName>
    </recommendedName>
</protein>
<sequence>MKNLFAGLDKLGFEDIKDVELYGNDNELAPEELEDNITPKEISHLYDKKIICPVCENEFTVKAIKTSSYKMKSRDSDFFIRYDLINPYFYDVWICNDCGYSAMKSDFLRIRSYQKDDITNNISSKWKGREYPIPYDVDTAIERYKLSLLNYFYMDARYSQKAMNCLKLAWMYRLKDDKENEQLYLIESLKGFKEAYLNEDFPIYGMKKFTVMYLIGELNRLTNNTKDALLWLGNVITSPMADRKIKDLARDQRDLLKSPENTPDHSSSSSSQSVPKKKGFFSSLFDK</sequence>
<evidence type="ECO:0000313" key="3">
    <source>
        <dbReference type="Proteomes" id="UP000030014"/>
    </source>
</evidence>
<accession>A0A0A0ID40</accession>